<gene>
    <name evidence="9" type="ORF">CYJ47_07675</name>
</gene>
<dbReference type="Proteomes" id="UP000234560">
    <property type="component" value="Chromosome"/>
</dbReference>
<keyword evidence="3" id="KW-0479">Metal-binding</keyword>
<proteinExistence type="predicted"/>
<evidence type="ECO:0000259" key="8">
    <source>
        <dbReference type="Pfam" id="PF12804"/>
    </source>
</evidence>
<evidence type="ECO:0000256" key="3">
    <source>
        <dbReference type="ARBA" id="ARBA00022723"/>
    </source>
</evidence>
<keyword evidence="9" id="KW-0548">Nucleotidyltransferase</keyword>
<protein>
    <submittedName>
        <fullName evidence="9">Molybdenum cofactor guanylyltransferase</fullName>
        <ecNumber evidence="9">2.7.7.77</ecNumber>
    </submittedName>
</protein>
<dbReference type="Gene3D" id="3.90.550.10">
    <property type="entry name" value="Spore Coat Polysaccharide Biosynthesis Protein SpsA, Chain A"/>
    <property type="match status" value="1"/>
</dbReference>
<accession>A0AAF0YTR3</accession>
<evidence type="ECO:0000256" key="2">
    <source>
        <dbReference type="ARBA" id="ARBA00022679"/>
    </source>
</evidence>
<dbReference type="CDD" id="cd02503">
    <property type="entry name" value="MobA"/>
    <property type="match status" value="1"/>
</dbReference>
<dbReference type="InterPro" id="IPR029044">
    <property type="entry name" value="Nucleotide-diphossugar_trans"/>
</dbReference>
<dbReference type="EMBL" id="CP136958">
    <property type="protein sequence ID" value="WOT01171.1"/>
    <property type="molecule type" value="Genomic_DNA"/>
</dbReference>
<dbReference type="PANTHER" id="PTHR19136">
    <property type="entry name" value="MOLYBDENUM COFACTOR GUANYLYLTRANSFERASE"/>
    <property type="match status" value="1"/>
</dbReference>
<dbReference type="InterPro" id="IPR013482">
    <property type="entry name" value="Molybde_CF_guanTrfase"/>
</dbReference>
<dbReference type="GO" id="GO:0005525">
    <property type="term" value="F:GTP binding"/>
    <property type="evidence" value="ECO:0007669"/>
    <property type="project" value="UniProtKB-KW"/>
</dbReference>
<evidence type="ECO:0000256" key="1">
    <source>
        <dbReference type="ARBA" id="ARBA00022490"/>
    </source>
</evidence>
<feature type="domain" description="MobA-like NTP transferase" evidence="8">
    <location>
        <begin position="16"/>
        <end position="175"/>
    </location>
</feature>
<dbReference type="GO" id="GO:0006777">
    <property type="term" value="P:Mo-molybdopterin cofactor biosynthetic process"/>
    <property type="evidence" value="ECO:0007669"/>
    <property type="project" value="UniProtKB-KW"/>
</dbReference>
<keyword evidence="7" id="KW-0501">Molybdenum cofactor biosynthesis</keyword>
<keyword evidence="4" id="KW-0547">Nucleotide-binding</keyword>
<evidence type="ECO:0000313" key="10">
    <source>
        <dbReference type="Proteomes" id="UP000234560"/>
    </source>
</evidence>
<name>A0AAF0YTR3_9CORY</name>
<evidence type="ECO:0000256" key="6">
    <source>
        <dbReference type="ARBA" id="ARBA00023134"/>
    </source>
</evidence>
<dbReference type="EC" id="2.7.7.77" evidence="9"/>
<keyword evidence="2 9" id="KW-0808">Transferase</keyword>
<reference evidence="9" key="2">
    <citation type="submission" date="2023-10" db="EMBL/GenBank/DDBJ databases">
        <authorList>
            <person name="Choi B."/>
        </authorList>
    </citation>
    <scope>NUCLEOTIDE SEQUENCE</scope>
    <source>
        <strain evidence="9">UMB0763</strain>
    </source>
</reference>
<dbReference type="AlphaFoldDB" id="A0AAF0YTR3"/>
<evidence type="ECO:0000256" key="7">
    <source>
        <dbReference type="ARBA" id="ARBA00023150"/>
    </source>
</evidence>
<dbReference type="InterPro" id="IPR025877">
    <property type="entry name" value="MobA-like_NTP_Trfase"/>
</dbReference>
<evidence type="ECO:0000256" key="4">
    <source>
        <dbReference type="ARBA" id="ARBA00022741"/>
    </source>
</evidence>
<dbReference type="KEGG" id="cpyr:CYJ47_07675"/>
<dbReference type="Pfam" id="PF12804">
    <property type="entry name" value="NTP_transf_3"/>
    <property type="match status" value="1"/>
</dbReference>
<keyword evidence="6" id="KW-0342">GTP-binding</keyword>
<evidence type="ECO:0000313" key="9">
    <source>
        <dbReference type="EMBL" id="WOT01171.1"/>
    </source>
</evidence>
<dbReference type="GO" id="GO:0046872">
    <property type="term" value="F:metal ion binding"/>
    <property type="evidence" value="ECO:0007669"/>
    <property type="project" value="UniProtKB-KW"/>
</dbReference>
<dbReference type="PANTHER" id="PTHR19136:SF81">
    <property type="entry name" value="MOLYBDENUM COFACTOR GUANYLYLTRANSFERASE"/>
    <property type="match status" value="1"/>
</dbReference>
<keyword evidence="1" id="KW-0963">Cytoplasm</keyword>
<keyword evidence="5" id="KW-0460">Magnesium</keyword>
<sequence>MTSGPTIHVDPANITVVVLAGGRATRMGGVDKACVDAGGHRLIDRVLSSVAGFPVVVVSSRNPTIDDSDVRLVAEDPPFSGPVPAIARGVAEVETEFTFITTVDAPRAAELLPQLAQALGAGRTTDDADHSSTPPYDAAVIRSSEGFLEPLIALWRTAALRLAARGDGAAKRIYDGVHYAEVAGDGREKDFDTLEAVASEFGK</sequence>
<evidence type="ECO:0000256" key="5">
    <source>
        <dbReference type="ARBA" id="ARBA00022842"/>
    </source>
</evidence>
<reference evidence="9" key="1">
    <citation type="submission" date="2017-12" db="EMBL/GenBank/DDBJ databases">
        <authorList>
            <person name="Thomas-White K."/>
            <person name="Wolfe A.J."/>
        </authorList>
    </citation>
    <scope>NUCLEOTIDE SEQUENCE</scope>
    <source>
        <strain evidence="9">UMB0763</strain>
    </source>
</reference>
<dbReference type="GO" id="GO:0061603">
    <property type="term" value="F:molybdenum cofactor guanylyltransferase activity"/>
    <property type="evidence" value="ECO:0007669"/>
    <property type="project" value="UniProtKB-EC"/>
</dbReference>
<organism evidence="9 10">
    <name type="scientific">Corynebacterium pyruviciproducens</name>
    <dbReference type="NCBI Taxonomy" id="598660"/>
    <lineage>
        <taxon>Bacteria</taxon>
        <taxon>Bacillati</taxon>
        <taxon>Actinomycetota</taxon>
        <taxon>Actinomycetes</taxon>
        <taxon>Mycobacteriales</taxon>
        <taxon>Corynebacteriaceae</taxon>
        <taxon>Corynebacterium</taxon>
    </lineage>
</organism>
<dbReference type="RefSeq" id="WP_101678058.1">
    <property type="nucleotide sequence ID" value="NZ_CAMIHY010000002.1"/>
</dbReference>
<dbReference type="SUPFAM" id="SSF53448">
    <property type="entry name" value="Nucleotide-diphospho-sugar transferases"/>
    <property type="match status" value="1"/>
</dbReference>